<dbReference type="RefSeq" id="XP_018734672.1">
    <property type="nucleotide sequence ID" value="XM_018881454.1"/>
</dbReference>
<dbReference type="InterPro" id="IPR003388">
    <property type="entry name" value="Reticulon"/>
</dbReference>
<evidence type="ECO:0000256" key="7">
    <source>
        <dbReference type="SAM" id="MobiDB-lite"/>
    </source>
</evidence>
<feature type="transmembrane region" description="Helical" evidence="6">
    <location>
        <begin position="163"/>
        <end position="188"/>
    </location>
</feature>
<organism evidence="9 10">
    <name type="scientific">Sugiyamaella lignohabitans</name>
    <dbReference type="NCBI Taxonomy" id="796027"/>
    <lineage>
        <taxon>Eukaryota</taxon>
        <taxon>Fungi</taxon>
        <taxon>Dikarya</taxon>
        <taxon>Ascomycota</taxon>
        <taxon>Saccharomycotina</taxon>
        <taxon>Dipodascomycetes</taxon>
        <taxon>Dipodascales</taxon>
        <taxon>Trichomonascaceae</taxon>
        <taxon>Sugiyamaella</taxon>
    </lineage>
</organism>
<evidence type="ECO:0000313" key="10">
    <source>
        <dbReference type="Proteomes" id="UP000189580"/>
    </source>
</evidence>
<evidence type="ECO:0000256" key="4">
    <source>
        <dbReference type="ARBA" id="ARBA00022989"/>
    </source>
</evidence>
<reference evidence="9 10" key="1">
    <citation type="submission" date="2016-02" db="EMBL/GenBank/DDBJ databases">
        <title>Complete genome sequence and transcriptome regulation of the pentose utilising yeast Sugiyamaella lignohabitans.</title>
        <authorList>
            <person name="Bellasio M."/>
            <person name="Peymann A."/>
            <person name="Valli M."/>
            <person name="Sipitzky M."/>
            <person name="Graf A."/>
            <person name="Sauer M."/>
            <person name="Marx H."/>
            <person name="Mattanovich D."/>
        </authorList>
    </citation>
    <scope>NUCLEOTIDE SEQUENCE [LARGE SCALE GENOMIC DNA]</scope>
    <source>
        <strain evidence="9 10">CBS 10342</strain>
    </source>
</reference>
<evidence type="ECO:0000313" key="9">
    <source>
        <dbReference type="EMBL" id="ANB12195.1"/>
    </source>
</evidence>
<dbReference type="EMBL" id="CP014501">
    <property type="protein sequence ID" value="ANB12195.1"/>
    <property type="molecule type" value="Genomic_DNA"/>
</dbReference>
<dbReference type="Pfam" id="PF02453">
    <property type="entry name" value="Reticulon"/>
    <property type="match status" value="1"/>
</dbReference>
<evidence type="ECO:0000256" key="1">
    <source>
        <dbReference type="ARBA" id="ARBA00004477"/>
    </source>
</evidence>
<keyword evidence="5 6" id="KW-0472">Membrane</keyword>
<accession>A0A167CWQ2</accession>
<keyword evidence="2 6" id="KW-0812">Transmembrane</keyword>
<dbReference type="Proteomes" id="UP000189580">
    <property type="component" value="Chromosome a"/>
</dbReference>
<dbReference type="GO" id="GO:0005789">
    <property type="term" value="C:endoplasmic reticulum membrane"/>
    <property type="evidence" value="ECO:0007669"/>
    <property type="project" value="UniProtKB-SubCell"/>
</dbReference>
<dbReference type="OrthoDB" id="567788at2759"/>
<evidence type="ECO:0000259" key="8">
    <source>
        <dbReference type="PROSITE" id="PS50845"/>
    </source>
</evidence>
<keyword evidence="4 6" id="KW-1133">Transmembrane helix</keyword>
<evidence type="ECO:0000256" key="5">
    <source>
        <dbReference type="ARBA" id="ARBA00023136"/>
    </source>
</evidence>
<dbReference type="GO" id="GO:0009617">
    <property type="term" value="P:response to bacterium"/>
    <property type="evidence" value="ECO:0007669"/>
    <property type="project" value="InterPro"/>
</dbReference>
<evidence type="ECO:0000256" key="2">
    <source>
        <dbReference type="ARBA" id="ARBA00022692"/>
    </source>
</evidence>
<dbReference type="PANTHER" id="PTHR10994">
    <property type="entry name" value="RETICULON"/>
    <property type="match status" value="1"/>
</dbReference>
<comment type="subcellular location">
    <subcellularLocation>
        <location evidence="1 6">Endoplasmic reticulum membrane</location>
        <topology evidence="1 6">Multi-pass membrane protein</topology>
    </subcellularLocation>
</comment>
<name>A0A167CWQ2_9ASCO</name>
<dbReference type="AlphaFoldDB" id="A0A167CWQ2"/>
<dbReference type="KEGG" id="slb:AWJ20_439"/>
<sequence length="354" mass="37362">MSGTGPLAPGAATLDHTSSSVPVSTPVAGSTTGAPVTKNSLRSRLPPVLTWENPVRSGTVLAEILGVLIVLRYANLVRLALRFTYIAIGVTGAAEFATRHLYGSSTGFVSSYRPSRFIHLNQASIEKYASCATKAVVHSVNDAKRLLDAEDLSLSLGSFITVFVLYVLTGFLSISTLLIISAVALFAVPPIYLQFQTEIDDLLAHFHKQAHEHYKNAHGQVMNAAGPHLDVAKKHFNNVASAVGINRGGFPVGSTGSKQDIPTKPAEPVDVPGGAAITPSTPIPEKKAPRLSEDASAILKSHEATQNIDSVPTILGNVSLDPHASSTPHHVPPTTTAQDYISEIADNTTQTSSL</sequence>
<dbReference type="PROSITE" id="PS50845">
    <property type="entry name" value="RETICULON"/>
    <property type="match status" value="1"/>
</dbReference>
<protein>
    <recommendedName>
        <fullName evidence="6">Reticulon-like protein</fullName>
    </recommendedName>
</protein>
<feature type="region of interest" description="Disordered" evidence="7">
    <location>
        <begin position="1"/>
        <end position="36"/>
    </location>
</feature>
<feature type="compositionally biased region" description="Low complexity" evidence="7">
    <location>
        <begin position="17"/>
        <end position="32"/>
    </location>
</feature>
<evidence type="ECO:0000256" key="3">
    <source>
        <dbReference type="ARBA" id="ARBA00022824"/>
    </source>
</evidence>
<feature type="transmembrane region" description="Helical" evidence="6">
    <location>
        <begin position="54"/>
        <end position="71"/>
    </location>
</feature>
<dbReference type="InterPro" id="IPR045064">
    <property type="entry name" value="Reticulon-like"/>
</dbReference>
<keyword evidence="3 6" id="KW-0256">Endoplasmic reticulum</keyword>
<dbReference type="GeneID" id="30036516"/>
<gene>
    <name evidence="9" type="primary">RTN1</name>
    <name evidence="9" type="ORF">AWJ20_439</name>
</gene>
<feature type="domain" description="Reticulon" evidence="8">
    <location>
        <begin position="45"/>
        <end position="221"/>
    </location>
</feature>
<proteinExistence type="predicted"/>
<evidence type="ECO:0000256" key="6">
    <source>
        <dbReference type="RuleBase" id="RU363132"/>
    </source>
</evidence>
<dbReference type="PANTHER" id="PTHR10994:SF193">
    <property type="entry name" value="RETICULON-LIKE PROTEIN"/>
    <property type="match status" value="1"/>
</dbReference>
<keyword evidence="10" id="KW-1185">Reference proteome</keyword>
<feature type="region of interest" description="Disordered" evidence="7">
    <location>
        <begin position="253"/>
        <end position="289"/>
    </location>
</feature>